<dbReference type="SUPFAM" id="SSF53092">
    <property type="entry name" value="Creatinase/prolidase N-terminal domain"/>
    <property type="match status" value="1"/>
</dbReference>
<dbReference type="OrthoDB" id="366799at2"/>
<dbReference type="PANTHER" id="PTHR46112">
    <property type="entry name" value="AMINOPEPTIDASE"/>
    <property type="match status" value="1"/>
</dbReference>
<dbReference type="PANTHER" id="PTHR46112:SF2">
    <property type="entry name" value="XAA-PRO AMINOPEPTIDASE P-RELATED"/>
    <property type="match status" value="1"/>
</dbReference>
<dbReference type="InterPro" id="IPR000994">
    <property type="entry name" value="Pept_M24"/>
</dbReference>
<evidence type="ECO:0000313" key="4">
    <source>
        <dbReference type="Proteomes" id="UP000053370"/>
    </source>
</evidence>
<dbReference type="InterPro" id="IPR029149">
    <property type="entry name" value="Creatin/AminoP/Spt16_N"/>
</dbReference>
<keyword evidence="3" id="KW-0031">Aminopeptidase</keyword>
<protein>
    <submittedName>
        <fullName evidence="3">Xaa-Pro aminopeptidase</fullName>
    </submittedName>
</protein>
<keyword evidence="4" id="KW-1185">Reference proteome</keyword>
<organism evidence="3">
    <name type="scientific">Flexilinea flocculi</name>
    <dbReference type="NCBI Taxonomy" id="1678840"/>
    <lineage>
        <taxon>Bacteria</taxon>
        <taxon>Bacillati</taxon>
        <taxon>Chloroflexota</taxon>
        <taxon>Anaerolineae</taxon>
        <taxon>Anaerolineales</taxon>
        <taxon>Anaerolineaceae</taxon>
        <taxon>Flexilinea</taxon>
    </lineage>
</organism>
<dbReference type="CDD" id="cd01066">
    <property type="entry name" value="APP_MetAP"/>
    <property type="match status" value="1"/>
</dbReference>
<name>A0A0K8PBH5_9CHLR</name>
<dbReference type="Gene3D" id="3.90.230.10">
    <property type="entry name" value="Creatinase/methionine aminopeptidase superfamily"/>
    <property type="match status" value="1"/>
</dbReference>
<dbReference type="GO" id="GO:0004177">
    <property type="term" value="F:aminopeptidase activity"/>
    <property type="evidence" value="ECO:0007669"/>
    <property type="project" value="UniProtKB-KW"/>
</dbReference>
<feature type="domain" description="Creatinase N-terminal" evidence="2">
    <location>
        <begin position="9"/>
        <end position="148"/>
    </location>
</feature>
<dbReference type="InterPro" id="IPR036005">
    <property type="entry name" value="Creatinase/aminopeptidase-like"/>
</dbReference>
<dbReference type="Gene3D" id="3.40.350.10">
    <property type="entry name" value="Creatinase/prolidase N-terminal domain"/>
    <property type="match status" value="1"/>
</dbReference>
<accession>A0A0K8PBH5</accession>
<dbReference type="Pfam" id="PF00557">
    <property type="entry name" value="Peptidase_M24"/>
    <property type="match status" value="1"/>
</dbReference>
<keyword evidence="3" id="KW-0378">Hydrolase</keyword>
<evidence type="ECO:0000313" key="3">
    <source>
        <dbReference type="EMBL" id="GAP39869.1"/>
    </source>
</evidence>
<dbReference type="EMBL" id="DF968180">
    <property type="protein sequence ID" value="GAP39869.1"/>
    <property type="molecule type" value="Genomic_DNA"/>
</dbReference>
<dbReference type="Pfam" id="PF01321">
    <property type="entry name" value="Creatinase_N"/>
    <property type="match status" value="1"/>
</dbReference>
<proteinExistence type="predicted"/>
<keyword evidence="3" id="KW-0645">Protease</keyword>
<dbReference type="InterPro" id="IPR000587">
    <property type="entry name" value="Creatinase_N"/>
</dbReference>
<dbReference type="SUPFAM" id="SSF55920">
    <property type="entry name" value="Creatinase/aminopeptidase"/>
    <property type="match status" value="1"/>
</dbReference>
<dbReference type="RefSeq" id="WP_062278663.1">
    <property type="nucleotide sequence ID" value="NZ_DF968180.1"/>
</dbReference>
<reference evidence="3" key="1">
    <citation type="journal article" date="2015" name="Genome Announc.">
        <title>Draft Genome Sequence of Anaerolineae Strain TC1, a Novel Isolate from a Methanogenic Wastewater Treatment System.</title>
        <authorList>
            <person name="Matsuura N."/>
            <person name="Tourlousse D.M."/>
            <person name="Sun L."/>
            <person name="Toyonaga M."/>
            <person name="Kuroda K."/>
            <person name="Ohashi A."/>
            <person name="Cruz R."/>
            <person name="Yamaguchi T."/>
            <person name="Sekiguchi Y."/>
        </authorList>
    </citation>
    <scope>NUCLEOTIDE SEQUENCE [LARGE SCALE GENOMIC DNA]</scope>
    <source>
        <strain evidence="3">TC1</strain>
    </source>
</reference>
<gene>
    <name evidence="3" type="ORF">ATC1_12406</name>
</gene>
<dbReference type="Proteomes" id="UP000053370">
    <property type="component" value="Unassembled WGS sequence"/>
</dbReference>
<dbReference type="AlphaFoldDB" id="A0A0K8PBH5"/>
<sequence length="390" mass="44088">MWKRNLINKFQTSFAQQSNFDGLIISDPVNLTMITGIRMMFLQTMKNYCVYVLWSHERKVLICPKSLSSSFSNEGWNDNIIVYESCLDPIQKATDILIEEIRYFFRAGSNLGFEGTYLSQKVFDRLTEALPSVHFSDSVNFITDLRQIKNETELNNLKQAAEIVDHGIAGAIHHIATIQSKTEKFLTEDIRVHSLERGLHISGYNAVSQAISGDKSKKLWANPPKFGIGNETEYREGELLRLEMCGMVNNYWANDARTLLKGKLNNVQDEFFAKIADLRSFACSIIRPGIAANEIYTSILNKANELGLDMIKEFGFGHGIGLEPVESPYISASDPTVLAENMSVVLQLSARYIHGEIITSKDTIFITPEGCEIIGWYENWNAPYTTAYTF</sequence>
<evidence type="ECO:0000259" key="2">
    <source>
        <dbReference type="Pfam" id="PF01321"/>
    </source>
</evidence>
<evidence type="ECO:0000259" key="1">
    <source>
        <dbReference type="Pfam" id="PF00557"/>
    </source>
</evidence>
<dbReference type="STRING" id="1678840.ATC1_12406"/>
<dbReference type="InterPro" id="IPR050659">
    <property type="entry name" value="Peptidase_M24B"/>
</dbReference>
<feature type="domain" description="Peptidase M24" evidence="1">
    <location>
        <begin position="156"/>
        <end position="367"/>
    </location>
</feature>